<reference evidence="17 18" key="1">
    <citation type="submission" date="2012-12" db="EMBL/GenBank/DDBJ databases">
        <title>Genome Assembly of Photobacterium sp. AK15.</title>
        <authorList>
            <person name="Khatri I."/>
            <person name="Vaidya B."/>
            <person name="Srinivas T.N.R."/>
            <person name="Subramanian S."/>
            <person name="Pinnaka A."/>
        </authorList>
    </citation>
    <scope>NUCLEOTIDE SEQUENCE [LARGE SCALE GENOMIC DNA]</scope>
    <source>
        <strain evidence="17 18">AK15</strain>
    </source>
</reference>
<evidence type="ECO:0000256" key="14">
    <source>
        <dbReference type="SAM" id="Phobius"/>
    </source>
</evidence>
<evidence type="ECO:0000256" key="10">
    <source>
        <dbReference type="ARBA" id="ARBA00022840"/>
    </source>
</evidence>
<dbReference type="CDD" id="cd00075">
    <property type="entry name" value="HATPase"/>
    <property type="match status" value="1"/>
</dbReference>
<dbReference type="Pfam" id="PF02518">
    <property type="entry name" value="HATPase_c"/>
    <property type="match status" value="1"/>
</dbReference>
<dbReference type="PATRIC" id="fig|1056511.3.peg.2548"/>
<evidence type="ECO:0000256" key="4">
    <source>
        <dbReference type="ARBA" id="ARBA00022475"/>
    </source>
</evidence>
<dbReference type="PANTHER" id="PTHR45528:SF1">
    <property type="entry name" value="SENSOR HISTIDINE KINASE CPXA"/>
    <property type="match status" value="1"/>
</dbReference>
<keyword evidence="18" id="KW-1185">Reference proteome</keyword>
<evidence type="ECO:0000256" key="1">
    <source>
        <dbReference type="ARBA" id="ARBA00000085"/>
    </source>
</evidence>
<keyword evidence="11 14" id="KW-1133">Transmembrane helix</keyword>
<dbReference type="CDD" id="cd06225">
    <property type="entry name" value="HAMP"/>
    <property type="match status" value="1"/>
</dbReference>
<evidence type="ECO:0000259" key="16">
    <source>
        <dbReference type="PROSITE" id="PS50885"/>
    </source>
</evidence>
<keyword evidence="10" id="KW-0067">ATP-binding</keyword>
<dbReference type="Proteomes" id="UP000011134">
    <property type="component" value="Unassembled WGS sequence"/>
</dbReference>
<evidence type="ECO:0000256" key="6">
    <source>
        <dbReference type="ARBA" id="ARBA00022679"/>
    </source>
</evidence>
<dbReference type="InterPro" id="IPR004358">
    <property type="entry name" value="Sig_transdc_His_kin-like_C"/>
</dbReference>
<evidence type="ECO:0000313" key="17">
    <source>
        <dbReference type="EMBL" id="ELR65441.1"/>
    </source>
</evidence>
<dbReference type="EC" id="2.7.13.3" evidence="3"/>
<dbReference type="PROSITE" id="PS50109">
    <property type="entry name" value="HIS_KIN"/>
    <property type="match status" value="1"/>
</dbReference>
<dbReference type="GO" id="GO:0005524">
    <property type="term" value="F:ATP binding"/>
    <property type="evidence" value="ECO:0007669"/>
    <property type="project" value="UniProtKB-KW"/>
</dbReference>
<feature type="transmembrane region" description="Helical" evidence="14">
    <location>
        <begin position="160"/>
        <end position="182"/>
    </location>
</feature>
<comment type="subcellular location">
    <subcellularLocation>
        <location evidence="2">Cell membrane</location>
        <topology evidence="2">Multi-pass membrane protein</topology>
    </subcellularLocation>
</comment>
<keyword evidence="13 14" id="KW-0472">Membrane</keyword>
<dbReference type="SMART" id="SM00304">
    <property type="entry name" value="HAMP"/>
    <property type="match status" value="1"/>
</dbReference>
<dbReference type="OrthoDB" id="9804645at2"/>
<dbReference type="Gene3D" id="6.10.340.10">
    <property type="match status" value="1"/>
</dbReference>
<dbReference type="InterPro" id="IPR050398">
    <property type="entry name" value="HssS/ArlS-like"/>
</dbReference>
<name>L8J9G9_9GAMM</name>
<dbReference type="InterPro" id="IPR003594">
    <property type="entry name" value="HATPase_dom"/>
</dbReference>
<comment type="caution">
    <text evidence="17">The sequence shown here is derived from an EMBL/GenBank/DDBJ whole genome shotgun (WGS) entry which is preliminary data.</text>
</comment>
<dbReference type="InterPro" id="IPR003661">
    <property type="entry name" value="HisK_dim/P_dom"/>
</dbReference>
<dbReference type="AlphaFoldDB" id="L8J9G9"/>
<dbReference type="Gene3D" id="3.30.565.10">
    <property type="entry name" value="Histidine kinase-like ATPase, C-terminal domain"/>
    <property type="match status" value="1"/>
</dbReference>
<feature type="domain" description="HAMP" evidence="16">
    <location>
        <begin position="183"/>
        <end position="238"/>
    </location>
</feature>
<evidence type="ECO:0000256" key="9">
    <source>
        <dbReference type="ARBA" id="ARBA00022777"/>
    </source>
</evidence>
<dbReference type="Pfam" id="PF00512">
    <property type="entry name" value="HisKA"/>
    <property type="match status" value="1"/>
</dbReference>
<keyword evidence="12" id="KW-0902">Two-component regulatory system</keyword>
<feature type="transmembrane region" description="Helical" evidence="14">
    <location>
        <begin position="21"/>
        <end position="43"/>
    </location>
</feature>
<dbReference type="InterPro" id="IPR003660">
    <property type="entry name" value="HAMP_dom"/>
</dbReference>
<keyword evidence="5" id="KW-0597">Phosphoprotein</keyword>
<keyword evidence="6" id="KW-0808">Transferase</keyword>
<dbReference type="Gene3D" id="3.30.450.170">
    <property type="entry name" value="Two-component histidine kinase, sensor domain"/>
    <property type="match status" value="1"/>
</dbReference>
<dbReference type="CDD" id="cd00082">
    <property type="entry name" value="HisKA"/>
    <property type="match status" value="1"/>
</dbReference>
<dbReference type="SUPFAM" id="SSF158472">
    <property type="entry name" value="HAMP domain-like"/>
    <property type="match status" value="1"/>
</dbReference>
<dbReference type="SUPFAM" id="SSF47384">
    <property type="entry name" value="Homodimeric domain of signal transducing histidine kinase"/>
    <property type="match status" value="1"/>
</dbReference>
<dbReference type="Pfam" id="PF16750">
    <property type="entry name" value="HK_sensor"/>
    <property type="match status" value="1"/>
</dbReference>
<keyword evidence="4" id="KW-1003">Cell membrane</keyword>
<gene>
    <name evidence="17" type="ORF">C942_01055</name>
</gene>
<evidence type="ECO:0000256" key="8">
    <source>
        <dbReference type="ARBA" id="ARBA00022741"/>
    </source>
</evidence>
<keyword evidence="7 14" id="KW-0812">Transmembrane</keyword>
<evidence type="ECO:0000313" key="18">
    <source>
        <dbReference type="Proteomes" id="UP000011134"/>
    </source>
</evidence>
<dbReference type="SUPFAM" id="SSF55874">
    <property type="entry name" value="ATPase domain of HSP90 chaperone/DNA topoisomerase II/histidine kinase"/>
    <property type="match status" value="1"/>
</dbReference>
<evidence type="ECO:0000256" key="12">
    <source>
        <dbReference type="ARBA" id="ARBA00023012"/>
    </source>
</evidence>
<evidence type="ECO:0000259" key="15">
    <source>
        <dbReference type="PROSITE" id="PS50109"/>
    </source>
</evidence>
<dbReference type="PRINTS" id="PR00344">
    <property type="entry name" value="BCTRLSENSOR"/>
</dbReference>
<accession>L8J9G9</accession>
<evidence type="ECO:0000256" key="3">
    <source>
        <dbReference type="ARBA" id="ARBA00012438"/>
    </source>
</evidence>
<evidence type="ECO:0000256" key="5">
    <source>
        <dbReference type="ARBA" id="ARBA00022553"/>
    </source>
</evidence>
<protein>
    <recommendedName>
        <fullName evidence="3">histidine kinase</fullName>
        <ecNumber evidence="3">2.7.13.3</ecNumber>
    </recommendedName>
</protein>
<evidence type="ECO:0000256" key="2">
    <source>
        <dbReference type="ARBA" id="ARBA00004651"/>
    </source>
</evidence>
<evidence type="ECO:0000256" key="7">
    <source>
        <dbReference type="ARBA" id="ARBA00022692"/>
    </source>
</evidence>
<evidence type="ECO:0000256" key="13">
    <source>
        <dbReference type="ARBA" id="ARBA00023136"/>
    </source>
</evidence>
<comment type="catalytic activity">
    <reaction evidence="1">
        <text>ATP + protein L-histidine = ADP + protein N-phospho-L-histidine.</text>
        <dbReference type="EC" id="2.7.13.3"/>
    </reaction>
</comment>
<dbReference type="SMART" id="SM00388">
    <property type="entry name" value="HisKA"/>
    <property type="match status" value="1"/>
</dbReference>
<dbReference type="EMBL" id="AMZO01000018">
    <property type="protein sequence ID" value="ELR65441.1"/>
    <property type="molecule type" value="Genomic_DNA"/>
</dbReference>
<dbReference type="RefSeq" id="WP_007466214.1">
    <property type="nucleotide sequence ID" value="NZ_AMZO01000018.1"/>
</dbReference>
<dbReference type="InterPro" id="IPR031930">
    <property type="entry name" value="HK_sensor"/>
</dbReference>
<keyword evidence="8" id="KW-0547">Nucleotide-binding</keyword>
<dbReference type="InterPro" id="IPR036890">
    <property type="entry name" value="HATPase_C_sf"/>
</dbReference>
<dbReference type="GO" id="GO:0000155">
    <property type="term" value="F:phosphorelay sensor kinase activity"/>
    <property type="evidence" value="ECO:0007669"/>
    <property type="project" value="InterPro"/>
</dbReference>
<feature type="domain" description="Histidine kinase" evidence="15">
    <location>
        <begin position="246"/>
        <end position="459"/>
    </location>
</feature>
<organism evidence="17 18">
    <name type="scientific">Photobacterium marinum</name>
    <dbReference type="NCBI Taxonomy" id="1056511"/>
    <lineage>
        <taxon>Bacteria</taxon>
        <taxon>Pseudomonadati</taxon>
        <taxon>Pseudomonadota</taxon>
        <taxon>Gammaproteobacteria</taxon>
        <taxon>Vibrionales</taxon>
        <taxon>Vibrionaceae</taxon>
        <taxon>Photobacterium</taxon>
    </lineage>
</organism>
<dbReference type="InterPro" id="IPR005467">
    <property type="entry name" value="His_kinase_dom"/>
</dbReference>
<dbReference type="InterPro" id="IPR038428">
    <property type="entry name" value="HK_sensor_dom_sf"/>
</dbReference>
<dbReference type="PROSITE" id="PS50885">
    <property type="entry name" value="HAMP"/>
    <property type="match status" value="1"/>
</dbReference>
<dbReference type="PANTHER" id="PTHR45528">
    <property type="entry name" value="SENSOR HISTIDINE KINASE CPXA"/>
    <property type="match status" value="1"/>
</dbReference>
<keyword evidence="9 17" id="KW-0418">Kinase</keyword>
<dbReference type="InterPro" id="IPR036097">
    <property type="entry name" value="HisK_dim/P_sf"/>
</dbReference>
<dbReference type="Gene3D" id="1.10.287.130">
    <property type="match status" value="1"/>
</dbReference>
<evidence type="ECO:0000256" key="11">
    <source>
        <dbReference type="ARBA" id="ARBA00022989"/>
    </source>
</evidence>
<dbReference type="SMART" id="SM00387">
    <property type="entry name" value="HATPase_c"/>
    <property type="match status" value="1"/>
</dbReference>
<proteinExistence type="predicted"/>
<dbReference type="Pfam" id="PF00672">
    <property type="entry name" value="HAMP"/>
    <property type="match status" value="1"/>
</dbReference>
<dbReference type="GO" id="GO:0005886">
    <property type="term" value="C:plasma membrane"/>
    <property type="evidence" value="ECO:0007669"/>
    <property type="project" value="UniProtKB-SubCell"/>
</dbReference>
<sequence length="459" mass="52385">MSSIRFSSVKSLFFVGNRDGLAFRLFSYFAVILLLILILQNIAEVALIRAMLHVPEKIQQEMLELAYQAEVMIEDGDMDELADWEKAQNYYLFVLNNEKKTISGREMHPHFEFKLQFIRRLDTTFENRVNQPIIAIPLRTGHTLVIQFPRQHHPARYFPYYFSLIQVFIAILILSVFSLLLARYLQRPLNKLQDASNRLADGDFSVRVSNEVGDKVTEFAHLADSFDHMTTRIHGLAQKQKQLIRDVSHELKTPLARHSLALHLLRKRIPVDSQHLLDRLEKESDEMNDLVTEILEYSQLENAKYSVSLLPVQLETVCQHIVLDMQDKVQPGQVLTFEGDNGGEMVQADNRLLLRVVKNLLGNAVKYAGAEAEISVSLGHRNGWTQLVIEDDGCGIPQQQLQQIFDPFTRLEMARDKQSGGYGLGLAIVKESMSLMNGHVSAENRPEGGLRINLLFRPA</sequence>